<dbReference type="STRING" id="1797768.A3C59_04055"/>
<reference evidence="1 2" key="1">
    <citation type="journal article" date="2016" name="Nat. Commun.">
        <title>Thousands of microbial genomes shed light on interconnected biogeochemical processes in an aquifer system.</title>
        <authorList>
            <person name="Anantharaman K."/>
            <person name="Brown C.T."/>
            <person name="Hug L.A."/>
            <person name="Sharon I."/>
            <person name="Castelle C.J."/>
            <person name="Probst A.J."/>
            <person name="Thomas B.C."/>
            <person name="Singh A."/>
            <person name="Wilkins M.J."/>
            <person name="Karaoz U."/>
            <person name="Brodie E.L."/>
            <person name="Williams K.H."/>
            <person name="Hubbard S.S."/>
            <person name="Banfield J.F."/>
        </authorList>
    </citation>
    <scope>NUCLEOTIDE SEQUENCE [LARGE SCALE GENOMIC DNA]</scope>
</reference>
<dbReference type="AlphaFoldDB" id="A0A1F5JR73"/>
<protein>
    <submittedName>
        <fullName evidence="1">Uncharacterized protein</fullName>
    </submittedName>
</protein>
<name>A0A1F5JR73_9BACT</name>
<comment type="caution">
    <text evidence="1">The sequence shown here is derived from an EMBL/GenBank/DDBJ whole genome shotgun (WGS) entry which is preliminary data.</text>
</comment>
<sequence length="172" mass="18162">MLKEAVGATVVSVAIAWGAYTDHTANVAPVLAKAEDEAGRIVPPVSVVELKKAQQIRIKYSSDLSKVYPANSNTGPGAYDSFDPLEIARLSTQPEVLEASSVLNQNQQHQDEVHRILRPNGAQSSWTETRDTLDKIAGAIGGLGGLVAGAFTLAGSYTKLASAVRTFRAVSS</sequence>
<proteinExistence type="predicted"/>
<dbReference type="EMBL" id="MFCV01000043">
    <property type="protein sequence ID" value="OGE31151.1"/>
    <property type="molecule type" value="Genomic_DNA"/>
</dbReference>
<gene>
    <name evidence="1" type="ORF">A3C59_04055</name>
</gene>
<evidence type="ECO:0000313" key="1">
    <source>
        <dbReference type="EMBL" id="OGE31151.1"/>
    </source>
</evidence>
<accession>A0A1F5JR73</accession>
<organism evidence="1 2">
    <name type="scientific">Candidatus Daviesbacteria bacterium RIFCSPHIGHO2_02_FULL_36_13</name>
    <dbReference type="NCBI Taxonomy" id="1797768"/>
    <lineage>
        <taxon>Bacteria</taxon>
        <taxon>Candidatus Daviesiibacteriota</taxon>
    </lineage>
</organism>
<dbReference type="Proteomes" id="UP000176902">
    <property type="component" value="Unassembled WGS sequence"/>
</dbReference>
<evidence type="ECO:0000313" key="2">
    <source>
        <dbReference type="Proteomes" id="UP000176902"/>
    </source>
</evidence>